<dbReference type="AlphaFoldDB" id="A0A222G3J8"/>
<dbReference type="OrthoDB" id="6227020at2"/>
<evidence type="ECO:0000313" key="2">
    <source>
        <dbReference type="EMBL" id="ASP46498.1"/>
    </source>
</evidence>
<reference evidence="2 3" key="1">
    <citation type="submission" date="2017-08" db="EMBL/GenBank/DDBJ databases">
        <title>Complete genome of Colwellia sp. NB097-1, a psychrophile bacterium ioslated from Bering Sea.</title>
        <authorList>
            <person name="Chen X."/>
        </authorList>
    </citation>
    <scope>NUCLEOTIDE SEQUENCE [LARGE SCALE GENOMIC DNA]</scope>
    <source>
        <strain evidence="2 3">NB097-1</strain>
    </source>
</reference>
<name>A0A222G3J8_9GAMM</name>
<accession>A0A222G3J8</accession>
<feature type="transmembrane region" description="Helical" evidence="1">
    <location>
        <begin position="47"/>
        <end position="68"/>
    </location>
</feature>
<feature type="transmembrane region" description="Helical" evidence="1">
    <location>
        <begin position="104"/>
        <end position="123"/>
    </location>
</feature>
<feature type="transmembrane region" description="Helical" evidence="1">
    <location>
        <begin position="9"/>
        <end position="27"/>
    </location>
</feature>
<dbReference type="EMBL" id="CP020465">
    <property type="protein sequence ID" value="ASP46498.1"/>
    <property type="molecule type" value="Genomic_DNA"/>
</dbReference>
<proteinExistence type="predicted"/>
<evidence type="ECO:0000256" key="1">
    <source>
        <dbReference type="SAM" id="Phobius"/>
    </source>
</evidence>
<organism evidence="2 3">
    <name type="scientific">Cognaticolwellia beringensis</name>
    <dbReference type="NCBI Taxonomy" id="1967665"/>
    <lineage>
        <taxon>Bacteria</taxon>
        <taxon>Pseudomonadati</taxon>
        <taxon>Pseudomonadota</taxon>
        <taxon>Gammaproteobacteria</taxon>
        <taxon>Alteromonadales</taxon>
        <taxon>Colwelliaceae</taxon>
        <taxon>Cognaticolwellia</taxon>
    </lineage>
</organism>
<dbReference type="KEGG" id="cber:B5D82_01135"/>
<dbReference type="Proteomes" id="UP000202259">
    <property type="component" value="Chromosome"/>
</dbReference>
<keyword evidence="1" id="KW-0472">Membrane</keyword>
<keyword evidence="3" id="KW-1185">Reference proteome</keyword>
<protein>
    <submittedName>
        <fullName evidence="2">Uncharacterized protein</fullName>
    </submittedName>
</protein>
<feature type="transmembrane region" description="Helical" evidence="1">
    <location>
        <begin position="80"/>
        <end position="98"/>
    </location>
</feature>
<gene>
    <name evidence="2" type="ORF">B5D82_01135</name>
</gene>
<sequence>MFKVNKKLWSFNFGCLIAGSLVWLVHIGNLAPVPSILHPHTDFILDYYPGSITAISASIVSLFMLFFMHKGFKLCASEHTFWLLLPTLCFITLTLLIGQFMFSSIMFAAVPILFVLSVSAVIFRLRNRHQSVA</sequence>
<evidence type="ECO:0000313" key="3">
    <source>
        <dbReference type="Proteomes" id="UP000202259"/>
    </source>
</evidence>
<keyword evidence="1" id="KW-1133">Transmembrane helix</keyword>
<keyword evidence="1" id="KW-0812">Transmembrane</keyword>